<dbReference type="EMBL" id="JACCKA010000030">
    <property type="protein sequence ID" value="NZA25646.1"/>
    <property type="molecule type" value="Genomic_DNA"/>
</dbReference>
<sequence length="146" mass="14495">MNAAGFLSAIVLAAGLAMAPAAGAADPLECRLDFSLSGWSAIYRTADGAGTVSCSNGQRLPVRISARGGGLSVGKSRIDNGRGTFSGVANIRDVLGGYAAAEAHAGAVKSARAQVVTKGPVSLALAGTGDGWDLGIAFGSFVISER</sequence>
<dbReference type="RefSeq" id="WP_180677450.1">
    <property type="nucleotide sequence ID" value="NZ_JACCKA010000030.1"/>
</dbReference>
<reference evidence="2 3" key="1">
    <citation type="submission" date="2020-07" db="EMBL/GenBank/DDBJ databases">
        <title>Luteimonas sp. SJ-92.</title>
        <authorList>
            <person name="Huang X.-X."/>
            <person name="Xu L."/>
            <person name="Sun J.-Q."/>
        </authorList>
    </citation>
    <scope>NUCLEOTIDE SEQUENCE [LARGE SCALE GENOMIC DNA]</scope>
    <source>
        <strain evidence="2 3">SJ-92</strain>
    </source>
</reference>
<organism evidence="2 3">
    <name type="scientific">Luteimonas salinisoli</name>
    <dbReference type="NCBI Taxonomy" id="2752307"/>
    <lineage>
        <taxon>Bacteria</taxon>
        <taxon>Pseudomonadati</taxon>
        <taxon>Pseudomonadota</taxon>
        <taxon>Gammaproteobacteria</taxon>
        <taxon>Lysobacterales</taxon>
        <taxon>Lysobacteraceae</taxon>
        <taxon>Luteimonas</taxon>
    </lineage>
</organism>
<protein>
    <recommendedName>
        <fullName evidence="4">Secreted protein</fullName>
    </recommendedName>
</protein>
<gene>
    <name evidence="2" type="ORF">H0E84_04565</name>
</gene>
<feature type="signal peptide" evidence="1">
    <location>
        <begin position="1"/>
        <end position="24"/>
    </location>
</feature>
<dbReference type="Proteomes" id="UP000578091">
    <property type="component" value="Unassembled WGS sequence"/>
</dbReference>
<name>A0A853J8X8_9GAMM</name>
<proteinExistence type="predicted"/>
<comment type="caution">
    <text evidence="2">The sequence shown here is derived from an EMBL/GenBank/DDBJ whole genome shotgun (WGS) entry which is preliminary data.</text>
</comment>
<evidence type="ECO:0000313" key="2">
    <source>
        <dbReference type="EMBL" id="NZA25646.1"/>
    </source>
</evidence>
<keyword evidence="1" id="KW-0732">Signal</keyword>
<evidence type="ECO:0000313" key="3">
    <source>
        <dbReference type="Proteomes" id="UP000578091"/>
    </source>
</evidence>
<accession>A0A853J8X8</accession>
<evidence type="ECO:0000256" key="1">
    <source>
        <dbReference type="SAM" id="SignalP"/>
    </source>
</evidence>
<keyword evidence="3" id="KW-1185">Reference proteome</keyword>
<dbReference type="AlphaFoldDB" id="A0A853J8X8"/>
<feature type="chain" id="PRO_5032341258" description="Secreted protein" evidence="1">
    <location>
        <begin position="25"/>
        <end position="146"/>
    </location>
</feature>
<evidence type="ECO:0008006" key="4">
    <source>
        <dbReference type="Google" id="ProtNLM"/>
    </source>
</evidence>